<dbReference type="SMART" id="SM00644">
    <property type="entry name" value="Ami_2"/>
    <property type="match status" value="1"/>
</dbReference>
<dbReference type="Proteomes" id="UP000198287">
    <property type="component" value="Unassembled WGS sequence"/>
</dbReference>
<evidence type="ECO:0000256" key="1">
    <source>
        <dbReference type="ARBA" id="ARBA00007553"/>
    </source>
</evidence>
<dbReference type="CDD" id="cd06583">
    <property type="entry name" value="PGRP"/>
    <property type="match status" value="1"/>
</dbReference>
<dbReference type="OrthoDB" id="10001926at2759"/>
<keyword evidence="2" id="KW-0399">Innate immunity</keyword>
<dbReference type="InterPro" id="IPR036505">
    <property type="entry name" value="Amidase/PGRP_sf"/>
</dbReference>
<keyword evidence="7" id="KW-1185">Reference proteome</keyword>
<evidence type="ECO:0000256" key="3">
    <source>
        <dbReference type="ARBA" id="ARBA00022859"/>
    </source>
</evidence>
<gene>
    <name evidence="6" type="ORF">Fcan01_20569</name>
</gene>
<protein>
    <submittedName>
        <fullName evidence="6">Peptidoglycan-recognition protein LB</fullName>
    </submittedName>
</protein>
<dbReference type="STRING" id="158441.A0A226DIJ4"/>
<organism evidence="6 7">
    <name type="scientific">Folsomia candida</name>
    <name type="common">Springtail</name>
    <dbReference type="NCBI Taxonomy" id="158441"/>
    <lineage>
        <taxon>Eukaryota</taxon>
        <taxon>Metazoa</taxon>
        <taxon>Ecdysozoa</taxon>
        <taxon>Arthropoda</taxon>
        <taxon>Hexapoda</taxon>
        <taxon>Collembola</taxon>
        <taxon>Entomobryomorpha</taxon>
        <taxon>Isotomoidea</taxon>
        <taxon>Isotomidae</taxon>
        <taxon>Proisotominae</taxon>
        <taxon>Folsomia</taxon>
    </lineage>
</organism>
<dbReference type="Pfam" id="PF01510">
    <property type="entry name" value="Amidase_2"/>
    <property type="match status" value="1"/>
</dbReference>
<dbReference type="GO" id="GO:0045087">
    <property type="term" value="P:innate immune response"/>
    <property type="evidence" value="ECO:0007669"/>
    <property type="project" value="UniProtKB-KW"/>
</dbReference>
<dbReference type="FunFam" id="3.40.80.10:FF:000001">
    <property type="entry name" value="Peptidoglycan recognition protein 1"/>
    <property type="match status" value="1"/>
</dbReference>
<dbReference type="InterPro" id="IPR015510">
    <property type="entry name" value="PGRP"/>
</dbReference>
<reference evidence="6 7" key="1">
    <citation type="submission" date="2015-12" db="EMBL/GenBank/DDBJ databases">
        <title>The genome of Folsomia candida.</title>
        <authorList>
            <person name="Faddeeva A."/>
            <person name="Derks M.F."/>
            <person name="Anvar Y."/>
            <person name="Smit S."/>
            <person name="Van Straalen N."/>
            <person name="Roelofs D."/>
        </authorList>
    </citation>
    <scope>NUCLEOTIDE SEQUENCE [LARGE SCALE GENOMIC DNA]</scope>
    <source>
        <strain evidence="6 7">VU population</strain>
        <tissue evidence="6">Whole body</tissue>
    </source>
</reference>
<keyword evidence="3" id="KW-0391">Immunity</keyword>
<dbReference type="GO" id="GO:0009253">
    <property type="term" value="P:peptidoglycan catabolic process"/>
    <property type="evidence" value="ECO:0007669"/>
    <property type="project" value="InterPro"/>
</dbReference>
<dbReference type="InterPro" id="IPR002502">
    <property type="entry name" value="Amidase_domain"/>
</dbReference>
<dbReference type="OMA" id="MSWITAG"/>
<comment type="caution">
    <text evidence="6">The sequence shown here is derived from an EMBL/GenBank/DDBJ whole genome shotgun (WGS) entry which is preliminary data.</text>
</comment>
<dbReference type="GO" id="GO:0008270">
    <property type="term" value="F:zinc ion binding"/>
    <property type="evidence" value="ECO:0007669"/>
    <property type="project" value="InterPro"/>
</dbReference>
<dbReference type="Gene3D" id="3.40.80.10">
    <property type="entry name" value="Peptidoglycan recognition protein-like"/>
    <property type="match status" value="1"/>
</dbReference>
<evidence type="ECO:0000313" key="6">
    <source>
        <dbReference type="EMBL" id="OXA44411.1"/>
    </source>
</evidence>
<evidence type="ECO:0000259" key="5">
    <source>
        <dbReference type="SMART" id="SM00701"/>
    </source>
</evidence>
<accession>A0A226DIJ4</accession>
<dbReference type="PANTHER" id="PTHR11022:SF41">
    <property type="entry name" value="PEPTIDOGLYCAN-RECOGNITION PROTEIN LC-RELATED"/>
    <property type="match status" value="1"/>
</dbReference>
<dbReference type="InterPro" id="IPR006619">
    <property type="entry name" value="PGRP_domain_met/bac"/>
</dbReference>
<comment type="similarity">
    <text evidence="1">Belongs to the N-acetylmuramoyl-L-alanine amidase 2 family.</text>
</comment>
<proteinExistence type="inferred from homology"/>
<evidence type="ECO:0000256" key="2">
    <source>
        <dbReference type="ARBA" id="ARBA00022588"/>
    </source>
</evidence>
<name>A0A226DIJ4_FOLCA</name>
<dbReference type="PANTHER" id="PTHR11022">
    <property type="entry name" value="PEPTIDOGLYCAN RECOGNITION PROTEIN"/>
    <property type="match status" value="1"/>
</dbReference>
<dbReference type="AlphaFoldDB" id="A0A226DIJ4"/>
<dbReference type="EMBL" id="LNIX01000019">
    <property type="protein sequence ID" value="OXA44411.1"/>
    <property type="molecule type" value="Genomic_DNA"/>
</dbReference>
<evidence type="ECO:0000259" key="4">
    <source>
        <dbReference type="SMART" id="SM00644"/>
    </source>
</evidence>
<feature type="domain" description="Peptidoglycan recognition protein family" evidence="5">
    <location>
        <begin position="10"/>
        <end position="156"/>
    </location>
</feature>
<dbReference type="SMART" id="SM00701">
    <property type="entry name" value="PGRP"/>
    <property type="match status" value="1"/>
</dbReference>
<dbReference type="SUPFAM" id="SSF55846">
    <property type="entry name" value="N-acetylmuramoyl-L-alanine amidase-like"/>
    <property type="match status" value="1"/>
</dbReference>
<sequence length="186" mass="21049">MDNNNIPTKLTLIPRSEWGARDPREIQDLVLPVPKVIIHHSLMGGNECHSVSDEFTLVKKIQDFHMDNENRKWSDIGYSFLVGQSGTIFEGRGWHRVGAHSYGNNSVSVGICLLGDFTDILPPPEQLNSVKTLIEYGVENCYIKDDYLLFGHRDVRNGTECPGQLFYTKVLSTWLNKAVAKPDEIF</sequence>
<evidence type="ECO:0000313" key="7">
    <source>
        <dbReference type="Proteomes" id="UP000198287"/>
    </source>
</evidence>
<dbReference type="GO" id="GO:0008745">
    <property type="term" value="F:N-acetylmuramoyl-L-alanine amidase activity"/>
    <property type="evidence" value="ECO:0007669"/>
    <property type="project" value="InterPro"/>
</dbReference>
<feature type="domain" description="N-acetylmuramoyl-L-alanine amidase" evidence="4">
    <location>
        <begin position="18"/>
        <end position="163"/>
    </location>
</feature>